<evidence type="ECO:0000313" key="4">
    <source>
        <dbReference type="Proteomes" id="UP000295499"/>
    </source>
</evidence>
<comment type="caution">
    <text evidence="3">The sequence shown here is derived from an EMBL/GenBank/DDBJ whole genome shotgun (WGS) entry which is preliminary data.</text>
</comment>
<keyword evidence="4" id="KW-1185">Reference proteome</keyword>
<dbReference type="SUPFAM" id="SSF56925">
    <property type="entry name" value="OMPA-like"/>
    <property type="match status" value="1"/>
</dbReference>
<reference evidence="3 4" key="1">
    <citation type="submission" date="2019-03" db="EMBL/GenBank/DDBJ databases">
        <title>Genomic Encyclopedia of Archaeal and Bacterial Type Strains, Phase II (KMG-II): from individual species to whole genera.</title>
        <authorList>
            <person name="Goeker M."/>
        </authorList>
    </citation>
    <scope>NUCLEOTIDE SEQUENCE [LARGE SCALE GENOMIC DNA]</scope>
    <source>
        <strain evidence="3 4">DSM 19034</strain>
    </source>
</reference>
<dbReference type="OrthoDB" id="654178at2"/>
<evidence type="ECO:0000259" key="2">
    <source>
        <dbReference type="Pfam" id="PF19573"/>
    </source>
</evidence>
<gene>
    <name evidence="3" type="ORF">CLV32_3159</name>
</gene>
<feature type="signal peptide" evidence="1">
    <location>
        <begin position="1"/>
        <end position="22"/>
    </location>
</feature>
<evidence type="ECO:0000256" key="1">
    <source>
        <dbReference type="SAM" id="SignalP"/>
    </source>
</evidence>
<protein>
    <submittedName>
        <fullName evidence="3">Outer membrane protein with beta-barrel domain</fullName>
    </submittedName>
</protein>
<proteinExistence type="predicted"/>
<dbReference type="Gene3D" id="2.40.160.20">
    <property type="match status" value="1"/>
</dbReference>
<dbReference type="AlphaFoldDB" id="A0A4R6IJD7"/>
<feature type="chain" id="PRO_5020860420" evidence="1">
    <location>
        <begin position="23"/>
        <end position="261"/>
    </location>
</feature>
<name>A0A4R6IJD7_9SPHI</name>
<dbReference type="Pfam" id="PF19573">
    <property type="entry name" value="DUF6089"/>
    <property type="match status" value="1"/>
</dbReference>
<organism evidence="3 4">
    <name type="scientific">Pedobacter duraquae</name>
    <dbReference type="NCBI Taxonomy" id="425511"/>
    <lineage>
        <taxon>Bacteria</taxon>
        <taxon>Pseudomonadati</taxon>
        <taxon>Bacteroidota</taxon>
        <taxon>Sphingobacteriia</taxon>
        <taxon>Sphingobacteriales</taxon>
        <taxon>Sphingobacteriaceae</taxon>
        <taxon>Pedobacter</taxon>
    </lineage>
</organism>
<sequence>MRLLKILPCFFLLLTFSTSLSAQTWEVGVHGGGAGYIGDLNQDNPVKISGIAAGAFVKANFDGYWGLGLHYTRGIITANDANSSNAQFRERNINFRTPLNEVLLRVDFNFLDYFSGGGTKKFSPYLFSGVGGVLFKPTAKYEGQTYRVYDIRTEGQANTYRDYALTIPYGVGAKYRLNDNVSIFAEVGYRTAYTDYLDDVSGKYPDPPVYAFRTGYPLSDPSIRGIGIPGTQRGDYRKRDTYMFMSVGLSFAFLSDDCYKF</sequence>
<feature type="domain" description="DUF6089" evidence="2">
    <location>
        <begin position="7"/>
        <end position="201"/>
    </location>
</feature>
<evidence type="ECO:0000313" key="3">
    <source>
        <dbReference type="EMBL" id="TDO22045.1"/>
    </source>
</evidence>
<dbReference type="InterPro" id="IPR011250">
    <property type="entry name" value="OMP/PagP_B-barrel"/>
</dbReference>
<dbReference type="Proteomes" id="UP000295499">
    <property type="component" value="Unassembled WGS sequence"/>
</dbReference>
<dbReference type="RefSeq" id="WP_133557034.1">
    <property type="nucleotide sequence ID" value="NZ_SNWM01000003.1"/>
</dbReference>
<keyword evidence="1" id="KW-0732">Signal</keyword>
<dbReference type="EMBL" id="SNWM01000003">
    <property type="protein sequence ID" value="TDO22045.1"/>
    <property type="molecule type" value="Genomic_DNA"/>
</dbReference>
<accession>A0A4R6IJD7</accession>
<dbReference type="InterPro" id="IPR045743">
    <property type="entry name" value="DUF6089"/>
</dbReference>